<evidence type="ECO:0000313" key="3">
    <source>
        <dbReference type="EMBL" id="SEF68603.1"/>
    </source>
</evidence>
<dbReference type="SMART" id="SM00240">
    <property type="entry name" value="FHA"/>
    <property type="match status" value="1"/>
</dbReference>
<dbReference type="Proteomes" id="UP000236726">
    <property type="component" value="Unassembled WGS sequence"/>
</dbReference>
<dbReference type="Gene3D" id="2.60.200.20">
    <property type="match status" value="1"/>
</dbReference>
<organism evidence="3 4">
    <name type="scientific">Lachnospira multipara</name>
    <dbReference type="NCBI Taxonomy" id="28051"/>
    <lineage>
        <taxon>Bacteria</taxon>
        <taxon>Bacillati</taxon>
        <taxon>Bacillota</taxon>
        <taxon>Clostridia</taxon>
        <taxon>Lachnospirales</taxon>
        <taxon>Lachnospiraceae</taxon>
        <taxon>Lachnospira</taxon>
    </lineage>
</organism>
<proteinExistence type="predicted"/>
<protein>
    <submittedName>
        <fullName evidence="3">FHA domain-containing protein</fullName>
    </submittedName>
</protein>
<dbReference type="InterPro" id="IPR008984">
    <property type="entry name" value="SMAD_FHA_dom_sf"/>
</dbReference>
<gene>
    <name evidence="3" type="ORF">SAMN05216537_1068</name>
</gene>
<dbReference type="InterPro" id="IPR000253">
    <property type="entry name" value="FHA_dom"/>
</dbReference>
<dbReference type="InterPro" id="IPR045962">
    <property type="entry name" value="DUF6382"/>
</dbReference>
<feature type="domain" description="FHA" evidence="2">
    <location>
        <begin position="446"/>
        <end position="496"/>
    </location>
</feature>
<evidence type="ECO:0000259" key="2">
    <source>
        <dbReference type="PROSITE" id="PS50006"/>
    </source>
</evidence>
<evidence type="ECO:0000256" key="1">
    <source>
        <dbReference type="SAM" id="MobiDB-lite"/>
    </source>
</evidence>
<keyword evidence="4" id="KW-1185">Reference proteome</keyword>
<dbReference type="RefSeq" id="WP_103952608.1">
    <property type="nucleotide sequence ID" value="NZ_FNUL01000006.1"/>
</dbReference>
<evidence type="ECO:0000313" key="4">
    <source>
        <dbReference type="Proteomes" id="UP000236726"/>
    </source>
</evidence>
<dbReference type="PROSITE" id="PS50006">
    <property type="entry name" value="FHA_DOMAIN"/>
    <property type="match status" value="1"/>
</dbReference>
<reference evidence="3 4" key="1">
    <citation type="submission" date="2016-10" db="EMBL/GenBank/DDBJ databases">
        <authorList>
            <person name="de Groot N.N."/>
        </authorList>
    </citation>
    <scope>NUCLEOTIDE SEQUENCE [LARGE SCALE GENOMIC DNA]</scope>
    <source>
        <strain evidence="3 4">D15d</strain>
    </source>
</reference>
<name>A0A1H5U0N4_9FIRM</name>
<dbReference type="Pfam" id="PF19909">
    <property type="entry name" value="DUF6382"/>
    <property type="match status" value="1"/>
</dbReference>
<dbReference type="CDD" id="cd00060">
    <property type="entry name" value="FHA"/>
    <property type="match status" value="1"/>
</dbReference>
<feature type="compositionally biased region" description="Polar residues" evidence="1">
    <location>
        <begin position="336"/>
        <end position="348"/>
    </location>
</feature>
<dbReference type="EMBL" id="FNUL01000006">
    <property type="protein sequence ID" value="SEF68603.1"/>
    <property type="molecule type" value="Genomic_DNA"/>
</dbReference>
<dbReference type="Pfam" id="PF00498">
    <property type="entry name" value="FHA"/>
    <property type="match status" value="1"/>
</dbReference>
<feature type="region of interest" description="Disordered" evidence="1">
    <location>
        <begin position="328"/>
        <end position="375"/>
    </location>
</feature>
<dbReference type="AlphaFoldDB" id="A0A1H5U0N4"/>
<sequence length="522" mass="60320">MKMNKNLIEENLNIEYERVNGQSLMTIETDKGYEEDYQIKMIVKNRLDHFLKISKASVNNKHYLKYDISKRQQFAQFYEYEKMKLEDVRLLCSNISEMVRLVDEYMLDLDFVLLDPNFIYMDVITKNLNFIYLPSLKNSNFTDNLRSVFEYVLEHFDHSMDKTSVVFLYEFYQNILSNSYDPYNLLKLYNELHDKMFIEEVKPLEPDYNDTPQTTDYENATEPEVITIDTISKEEILIDDPEKEKLEANKKVLAAGIIFTILSLIEMLSPRLIPITIPKALNFAFLLVGVACIYLYKKSLDSLKTEPALTKEEIPYVTREKKTNYTNKEASAAYKSKTSPTHNFTSPTPVTPILEPSASQSPNYTSPTKTNPTSKTAFKVEDNISVDTVLLSDFVKKRHANKFKLILDGDSTGLIESVHKNMAFKNPEDVELELDKEEITLKKFPMVMGNFKEVADIFFDSKLVSRMHASIKKEGEDYIFEDLNSSNGSFLNGERLETKEKKILKDGDIITIASVSFKVEIS</sequence>
<accession>A0A1H5U0N4</accession>
<feature type="compositionally biased region" description="Low complexity" evidence="1">
    <location>
        <begin position="361"/>
        <end position="375"/>
    </location>
</feature>
<dbReference type="SUPFAM" id="SSF49879">
    <property type="entry name" value="SMAD/FHA domain"/>
    <property type="match status" value="1"/>
</dbReference>